<evidence type="ECO:0000313" key="2">
    <source>
        <dbReference type="EMBL" id="MEQ2285468.1"/>
    </source>
</evidence>
<evidence type="ECO:0000256" key="1">
    <source>
        <dbReference type="SAM" id="MobiDB-lite"/>
    </source>
</evidence>
<gene>
    <name evidence="2" type="ORF">AMECASPLE_032106</name>
</gene>
<keyword evidence="3" id="KW-1185">Reference proteome</keyword>
<dbReference type="Proteomes" id="UP001469553">
    <property type="component" value="Unassembled WGS sequence"/>
</dbReference>
<sequence length="121" mass="12828">MAGSQDDSKDTCGRQDDCSISAPILENSTKKSEASIHILNPPPYSTFATSKTPVNSSSVSHSLYPDVRALPTLAAVVNQDLDTGVFTRSTENRQHLDSTSSARPAASPKSAMPADPRSNSH</sequence>
<evidence type="ECO:0000313" key="3">
    <source>
        <dbReference type="Proteomes" id="UP001469553"/>
    </source>
</evidence>
<feature type="compositionally biased region" description="Low complexity" evidence="1">
    <location>
        <begin position="98"/>
        <end position="121"/>
    </location>
</feature>
<organism evidence="2 3">
    <name type="scientific">Ameca splendens</name>
    <dbReference type="NCBI Taxonomy" id="208324"/>
    <lineage>
        <taxon>Eukaryota</taxon>
        <taxon>Metazoa</taxon>
        <taxon>Chordata</taxon>
        <taxon>Craniata</taxon>
        <taxon>Vertebrata</taxon>
        <taxon>Euteleostomi</taxon>
        <taxon>Actinopterygii</taxon>
        <taxon>Neopterygii</taxon>
        <taxon>Teleostei</taxon>
        <taxon>Neoteleostei</taxon>
        <taxon>Acanthomorphata</taxon>
        <taxon>Ovalentaria</taxon>
        <taxon>Atherinomorphae</taxon>
        <taxon>Cyprinodontiformes</taxon>
        <taxon>Goodeidae</taxon>
        <taxon>Ameca</taxon>
    </lineage>
</organism>
<dbReference type="EMBL" id="JAHRIP010013507">
    <property type="protein sequence ID" value="MEQ2285468.1"/>
    <property type="molecule type" value="Genomic_DNA"/>
</dbReference>
<reference evidence="2 3" key="1">
    <citation type="submission" date="2021-06" db="EMBL/GenBank/DDBJ databases">
        <authorList>
            <person name="Palmer J.M."/>
        </authorList>
    </citation>
    <scope>NUCLEOTIDE SEQUENCE [LARGE SCALE GENOMIC DNA]</scope>
    <source>
        <strain evidence="2 3">AS_MEX2019</strain>
        <tissue evidence="2">Muscle</tissue>
    </source>
</reference>
<feature type="region of interest" description="Disordered" evidence="1">
    <location>
        <begin position="86"/>
        <end position="121"/>
    </location>
</feature>
<comment type="caution">
    <text evidence="2">The sequence shown here is derived from an EMBL/GenBank/DDBJ whole genome shotgun (WGS) entry which is preliminary data.</text>
</comment>
<name>A0ABV0XVS4_9TELE</name>
<accession>A0ABV0XVS4</accession>
<proteinExistence type="predicted"/>
<protein>
    <submittedName>
        <fullName evidence="2">Uncharacterized protein</fullName>
    </submittedName>
</protein>